<evidence type="ECO:0000313" key="3">
    <source>
        <dbReference type="Proteomes" id="UP000009049"/>
    </source>
</evidence>
<feature type="coiled-coil region" evidence="1">
    <location>
        <begin position="155"/>
        <end position="220"/>
    </location>
</feature>
<protein>
    <submittedName>
        <fullName evidence="2">Putative puter membrane protein</fullName>
    </submittedName>
</protein>
<dbReference type="KEGG" id="rbi:RB2501_01111"/>
<dbReference type="EMBL" id="CP001712">
    <property type="protein sequence ID" value="EAR14632.1"/>
    <property type="molecule type" value="Genomic_DNA"/>
</dbReference>
<dbReference type="STRING" id="313596.RB2501_01111"/>
<dbReference type="Proteomes" id="UP000009049">
    <property type="component" value="Chromosome"/>
</dbReference>
<dbReference type="SUPFAM" id="SSF56954">
    <property type="entry name" value="Outer membrane efflux proteins (OEP)"/>
    <property type="match status" value="1"/>
</dbReference>
<accession>A4CP15</accession>
<organism evidence="2 3">
    <name type="scientific">Robiginitalea biformata (strain ATCC BAA-864 / DSM 15991 / KCTC 12146 / HTCC2501)</name>
    <dbReference type="NCBI Taxonomy" id="313596"/>
    <lineage>
        <taxon>Bacteria</taxon>
        <taxon>Pseudomonadati</taxon>
        <taxon>Bacteroidota</taxon>
        <taxon>Flavobacteriia</taxon>
        <taxon>Flavobacteriales</taxon>
        <taxon>Flavobacteriaceae</taxon>
        <taxon>Robiginitalea</taxon>
    </lineage>
</organism>
<dbReference type="InterPro" id="IPR010131">
    <property type="entry name" value="MdtP/NodT-like"/>
</dbReference>
<dbReference type="AlphaFoldDB" id="A4CP15"/>
<gene>
    <name evidence="2" type="ordered locus">RB2501_01111</name>
</gene>
<proteinExistence type="predicted"/>
<keyword evidence="3" id="KW-1185">Reference proteome</keyword>
<keyword evidence="1" id="KW-0175">Coiled coil</keyword>
<dbReference type="HOGENOM" id="CLU_701774_0_0_10"/>
<dbReference type="PANTHER" id="PTHR30203">
    <property type="entry name" value="OUTER MEMBRANE CATION EFFLUX PROTEIN"/>
    <property type="match status" value="1"/>
</dbReference>
<dbReference type="PANTHER" id="PTHR30203:SF24">
    <property type="entry name" value="BLR4935 PROTEIN"/>
    <property type="match status" value="1"/>
</dbReference>
<reference evidence="2 3" key="1">
    <citation type="journal article" date="2009" name="J. Bacteriol.">
        <title>Complete genome sequence of Robiginitalea biformata HTCC2501.</title>
        <authorList>
            <person name="Oh H.M."/>
            <person name="Giovannoni S.J."/>
            <person name="Lee K."/>
            <person name="Ferriera S."/>
            <person name="Johnson J."/>
            <person name="Cho J.C."/>
        </authorList>
    </citation>
    <scope>NUCLEOTIDE SEQUENCE [LARGE SCALE GENOMIC DNA]</scope>
    <source>
        <strain evidence="3">ATCC BAA-864 / HTCC2501 / KCTC 12146</strain>
    </source>
</reference>
<evidence type="ECO:0000256" key="1">
    <source>
        <dbReference type="SAM" id="Coils"/>
    </source>
</evidence>
<sequence length="412" mass="47619">MPGFRYSVASIDSTKANTMQKHFVFAICGCLFLSGVFAQTPEIDGILQQIEQNNRELQAISSYLEGRKLELKSGNNLPDPQFGFFYLPNGDNSTGDYTEFQVSQTIEFPTVYGARGTLIEEQETQLELEYLSRRQEILLRAKGHGLELIYLNKRIATEQERLEQARTVMDQVEELYRREQNGILELNKAKVAWLQDQFKVQQLENERRNVRLLLQNLNGGTPLKIEGSEFSGTLDIADLDVLWQDRLVHDADLVLIRQEEVIAAQALAVSRNKSLPNLTAGYNQQGVPGAIYSGLYAGISLPLWSNRNKVKSARSHLEFQEVNSTRKTQEARTRFEKQVNEYQMMLSRYREYQTTLSGMDSESLLMEAYQLGEISFMDYYRELQFYRDAYDSMIKMEYELFRQQAELLKHKL</sequence>
<dbReference type="eggNOG" id="COG1538">
    <property type="taxonomic scope" value="Bacteria"/>
</dbReference>
<dbReference type="Gene3D" id="1.20.1600.10">
    <property type="entry name" value="Outer membrane efflux proteins (OEP)"/>
    <property type="match status" value="1"/>
</dbReference>
<evidence type="ECO:0000313" key="2">
    <source>
        <dbReference type="EMBL" id="EAR14632.1"/>
    </source>
</evidence>
<dbReference type="GO" id="GO:0015562">
    <property type="term" value="F:efflux transmembrane transporter activity"/>
    <property type="evidence" value="ECO:0007669"/>
    <property type="project" value="InterPro"/>
</dbReference>
<name>A4CP15_ROBBH</name>